<name>A0AAV5IRB1_9ROSI</name>
<dbReference type="Proteomes" id="UP001054252">
    <property type="component" value="Unassembled WGS sequence"/>
</dbReference>
<gene>
    <name evidence="1" type="ORF">SLEP1_g15337</name>
</gene>
<dbReference type="AlphaFoldDB" id="A0AAV5IRB1"/>
<accession>A0AAV5IRB1</accession>
<keyword evidence="2" id="KW-1185">Reference proteome</keyword>
<dbReference type="EMBL" id="BPVZ01000019">
    <property type="protein sequence ID" value="GKV02965.1"/>
    <property type="molecule type" value="Genomic_DNA"/>
</dbReference>
<comment type="caution">
    <text evidence="1">The sequence shown here is derived from an EMBL/GenBank/DDBJ whole genome shotgun (WGS) entry which is preliminary data.</text>
</comment>
<evidence type="ECO:0000313" key="2">
    <source>
        <dbReference type="Proteomes" id="UP001054252"/>
    </source>
</evidence>
<organism evidence="1 2">
    <name type="scientific">Rubroshorea leprosula</name>
    <dbReference type="NCBI Taxonomy" id="152421"/>
    <lineage>
        <taxon>Eukaryota</taxon>
        <taxon>Viridiplantae</taxon>
        <taxon>Streptophyta</taxon>
        <taxon>Embryophyta</taxon>
        <taxon>Tracheophyta</taxon>
        <taxon>Spermatophyta</taxon>
        <taxon>Magnoliopsida</taxon>
        <taxon>eudicotyledons</taxon>
        <taxon>Gunneridae</taxon>
        <taxon>Pentapetalae</taxon>
        <taxon>rosids</taxon>
        <taxon>malvids</taxon>
        <taxon>Malvales</taxon>
        <taxon>Dipterocarpaceae</taxon>
        <taxon>Rubroshorea</taxon>
    </lineage>
</organism>
<sequence>MDGLVLMMGNSLRIWAIYGEGDGVVAKADGGGWRFGRVQVMGCGRFSAIDERSRGSYCGGGGVVGKGTRSDGASDTAFRNEEEATGDSDRRWMVAVVGSGALVSLASVEKVGGVRRFSDGPNEISILPHRVEAGWHGWTAAYDGQLAKDFGNGGGDGVATKANGGGWTFGRA</sequence>
<evidence type="ECO:0000313" key="1">
    <source>
        <dbReference type="EMBL" id="GKV02965.1"/>
    </source>
</evidence>
<protein>
    <submittedName>
        <fullName evidence="1">Uncharacterized protein</fullName>
    </submittedName>
</protein>
<proteinExistence type="predicted"/>
<reference evidence="1 2" key="1">
    <citation type="journal article" date="2021" name="Commun. Biol.">
        <title>The genome of Shorea leprosula (Dipterocarpaceae) highlights the ecological relevance of drought in aseasonal tropical rainforests.</title>
        <authorList>
            <person name="Ng K.K.S."/>
            <person name="Kobayashi M.J."/>
            <person name="Fawcett J.A."/>
            <person name="Hatakeyama M."/>
            <person name="Paape T."/>
            <person name="Ng C.H."/>
            <person name="Ang C.C."/>
            <person name="Tnah L.H."/>
            <person name="Lee C.T."/>
            <person name="Nishiyama T."/>
            <person name="Sese J."/>
            <person name="O'Brien M.J."/>
            <person name="Copetti D."/>
            <person name="Mohd Noor M.I."/>
            <person name="Ong R.C."/>
            <person name="Putra M."/>
            <person name="Sireger I.Z."/>
            <person name="Indrioko S."/>
            <person name="Kosugi Y."/>
            <person name="Izuno A."/>
            <person name="Isagi Y."/>
            <person name="Lee S.L."/>
            <person name="Shimizu K.K."/>
        </authorList>
    </citation>
    <scope>NUCLEOTIDE SEQUENCE [LARGE SCALE GENOMIC DNA]</scope>
    <source>
        <strain evidence="1">214</strain>
    </source>
</reference>